<keyword evidence="15" id="KW-0675">Receptor</keyword>
<dbReference type="FunFam" id="1.10.510.10:FF:001512">
    <property type="entry name" value="Receptor tyrosine-protein kinase erbB-2"/>
    <property type="match status" value="1"/>
</dbReference>
<dbReference type="GO" id="GO:0046872">
    <property type="term" value="F:metal ion binding"/>
    <property type="evidence" value="ECO:0007669"/>
    <property type="project" value="UniProtKB-KW"/>
</dbReference>
<dbReference type="GO" id="GO:0012505">
    <property type="term" value="C:endomembrane system"/>
    <property type="evidence" value="ECO:0007669"/>
    <property type="project" value="UniProtKB-SubCell"/>
</dbReference>
<feature type="active site" description="Proton acceptor" evidence="10">
    <location>
        <position position="136"/>
    </location>
</feature>
<accession>A0AA35U184</accession>
<dbReference type="InterPro" id="IPR008266">
    <property type="entry name" value="Tyr_kinase_AS"/>
</dbReference>
<evidence type="ECO:0000256" key="9">
    <source>
        <dbReference type="ARBA" id="ARBA00051243"/>
    </source>
</evidence>
<dbReference type="GO" id="GO:0005886">
    <property type="term" value="C:plasma membrane"/>
    <property type="evidence" value="ECO:0007669"/>
    <property type="project" value="TreeGrafter"/>
</dbReference>
<comment type="catalytic activity">
    <reaction evidence="9">
        <text>L-tyrosyl-[protein] + ATP = O-phospho-L-tyrosyl-[protein] + ADP + H(+)</text>
        <dbReference type="Rhea" id="RHEA:10596"/>
        <dbReference type="Rhea" id="RHEA-COMP:10136"/>
        <dbReference type="Rhea" id="RHEA-COMP:20101"/>
        <dbReference type="ChEBI" id="CHEBI:15378"/>
        <dbReference type="ChEBI" id="CHEBI:30616"/>
        <dbReference type="ChEBI" id="CHEBI:46858"/>
        <dbReference type="ChEBI" id="CHEBI:61978"/>
        <dbReference type="ChEBI" id="CHEBI:456216"/>
        <dbReference type="EC" id="2.7.10.1"/>
    </reaction>
</comment>
<dbReference type="AlphaFoldDB" id="A0AA35U184"/>
<dbReference type="PANTHER" id="PTHR24416:SF539">
    <property type="entry name" value="RECEPTOR PROTEIN-TYROSINE KINASE"/>
    <property type="match status" value="1"/>
</dbReference>
<dbReference type="GO" id="GO:0005524">
    <property type="term" value="F:ATP binding"/>
    <property type="evidence" value="ECO:0007669"/>
    <property type="project" value="UniProtKB-UniRule"/>
</dbReference>
<dbReference type="InterPro" id="IPR001245">
    <property type="entry name" value="Ser-Thr/Tyr_kinase_cat_dom"/>
</dbReference>
<evidence type="ECO:0000256" key="2">
    <source>
        <dbReference type="ARBA" id="ARBA00004308"/>
    </source>
</evidence>
<evidence type="ECO:0000313" key="15">
    <source>
        <dbReference type="EMBL" id="CAI8057361.1"/>
    </source>
</evidence>
<evidence type="ECO:0000256" key="5">
    <source>
        <dbReference type="ARBA" id="ARBA00022777"/>
    </source>
</evidence>
<comment type="subcellular location">
    <subcellularLocation>
        <location evidence="2">Endomembrane system</location>
    </subcellularLocation>
    <subcellularLocation>
        <location evidence="1">Membrane</location>
        <topology evidence="1">Single-pass membrane protein</topology>
    </subcellularLocation>
</comment>
<evidence type="ECO:0000256" key="8">
    <source>
        <dbReference type="ARBA" id="ARBA00023137"/>
    </source>
</evidence>
<name>A0AA35U184_GEOBA</name>
<feature type="binding site" evidence="13">
    <location>
        <position position="37"/>
    </location>
    <ligand>
        <name>ATP</name>
        <dbReference type="ChEBI" id="CHEBI:30616"/>
    </ligand>
</feature>
<dbReference type="InterPro" id="IPR000719">
    <property type="entry name" value="Prot_kinase_dom"/>
</dbReference>
<keyword evidence="6 11" id="KW-0067">ATP-binding</keyword>
<dbReference type="Gene3D" id="1.10.510.10">
    <property type="entry name" value="Transferase(Phosphotransferase) domain 1"/>
    <property type="match status" value="1"/>
</dbReference>
<dbReference type="InterPro" id="IPR050122">
    <property type="entry name" value="RTK"/>
</dbReference>
<dbReference type="PROSITE" id="PS00107">
    <property type="entry name" value="PROTEIN_KINASE_ATP"/>
    <property type="match status" value="1"/>
</dbReference>
<keyword evidence="12" id="KW-0479">Metal-binding</keyword>
<keyword evidence="7" id="KW-0472">Membrane</keyword>
<evidence type="ECO:0000256" key="6">
    <source>
        <dbReference type="ARBA" id="ARBA00022840"/>
    </source>
</evidence>
<dbReference type="PANTHER" id="PTHR24416">
    <property type="entry name" value="TYROSINE-PROTEIN KINASE RECEPTOR"/>
    <property type="match status" value="1"/>
</dbReference>
<protein>
    <submittedName>
        <fullName evidence="15">Ephrin type-A receptor 4a</fullName>
    </submittedName>
</protein>
<keyword evidence="5" id="KW-0418">Kinase</keyword>
<gene>
    <name evidence="15" type="ORF">GBAR_LOCUS31259</name>
</gene>
<evidence type="ECO:0000256" key="1">
    <source>
        <dbReference type="ARBA" id="ARBA00004167"/>
    </source>
</evidence>
<dbReference type="Pfam" id="PF07714">
    <property type="entry name" value="PK_Tyr_Ser-Thr"/>
    <property type="match status" value="1"/>
</dbReference>
<keyword evidence="3" id="KW-0808">Transferase</keyword>
<dbReference type="SUPFAM" id="SSF56112">
    <property type="entry name" value="Protein kinase-like (PK-like)"/>
    <property type="match status" value="1"/>
</dbReference>
<evidence type="ECO:0000256" key="11">
    <source>
        <dbReference type="PIRSR" id="PIRSR000615-2"/>
    </source>
</evidence>
<comment type="caution">
    <text evidence="15">The sequence shown here is derived from an EMBL/GenBank/DDBJ whole genome shotgun (WGS) entry which is preliminary data.</text>
</comment>
<dbReference type="GO" id="GO:0007169">
    <property type="term" value="P:cell surface receptor protein tyrosine kinase signaling pathway"/>
    <property type="evidence" value="ECO:0007669"/>
    <property type="project" value="TreeGrafter"/>
</dbReference>
<keyword evidence="4 11" id="KW-0547">Nucleotide-binding</keyword>
<dbReference type="Proteomes" id="UP001174909">
    <property type="component" value="Unassembled WGS sequence"/>
</dbReference>
<feature type="binding site" evidence="11">
    <location>
        <position position="140"/>
    </location>
    <ligand>
        <name>ATP</name>
        <dbReference type="ChEBI" id="CHEBI:30616"/>
    </ligand>
</feature>
<keyword evidence="12" id="KW-0460">Magnesium</keyword>
<dbReference type="GO" id="GO:0048468">
    <property type="term" value="P:cell development"/>
    <property type="evidence" value="ECO:0007669"/>
    <property type="project" value="UniProtKB-ARBA"/>
</dbReference>
<dbReference type="InterPro" id="IPR017441">
    <property type="entry name" value="Protein_kinase_ATP_BS"/>
</dbReference>
<dbReference type="InterPro" id="IPR020635">
    <property type="entry name" value="Tyr_kinase_cat_dom"/>
</dbReference>
<reference evidence="15" key="1">
    <citation type="submission" date="2023-03" db="EMBL/GenBank/DDBJ databases">
        <authorList>
            <person name="Steffen K."/>
            <person name="Cardenas P."/>
        </authorList>
    </citation>
    <scope>NUCLEOTIDE SEQUENCE</scope>
</reference>
<dbReference type="GO" id="GO:0050793">
    <property type="term" value="P:regulation of developmental process"/>
    <property type="evidence" value="ECO:0007669"/>
    <property type="project" value="UniProtKB-ARBA"/>
</dbReference>
<dbReference type="SMART" id="SM00219">
    <property type="entry name" value="TyrKc"/>
    <property type="match status" value="1"/>
</dbReference>
<feature type="binding site" evidence="12">
    <location>
        <position position="141"/>
    </location>
    <ligand>
        <name>Mg(2+)</name>
        <dbReference type="ChEBI" id="CHEBI:18420"/>
    </ligand>
</feature>
<dbReference type="GO" id="GO:0043235">
    <property type="term" value="C:receptor complex"/>
    <property type="evidence" value="ECO:0007669"/>
    <property type="project" value="TreeGrafter"/>
</dbReference>
<dbReference type="CDD" id="cd00192">
    <property type="entry name" value="PTKc"/>
    <property type="match status" value="1"/>
</dbReference>
<evidence type="ECO:0000313" key="16">
    <source>
        <dbReference type="Proteomes" id="UP001174909"/>
    </source>
</evidence>
<keyword evidence="8" id="KW-0829">Tyrosine-protein kinase</keyword>
<dbReference type="PROSITE" id="PS00109">
    <property type="entry name" value="PROTEIN_KINASE_TYR"/>
    <property type="match status" value="1"/>
</dbReference>
<dbReference type="GO" id="GO:0004714">
    <property type="term" value="F:transmembrane receptor protein tyrosine kinase activity"/>
    <property type="evidence" value="ECO:0007669"/>
    <property type="project" value="UniProtKB-EC"/>
</dbReference>
<evidence type="ECO:0000256" key="4">
    <source>
        <dbReference type="ARBA" id="ARBA00022741"/>
    </source>
</evidence>
<proteinExistence type="predicted"/>
<dbReference type="InterPro" id="IPR011009">
    <property type="entry name" value="Kinase-like_dom_sf"/>
</dbReference>
<dbReference type="PRINTS" id="PR00109">
    <property type="entry name" value="TYRKINASE"/>
</dbReference>
<evidence type="ECO:0000256" key="3">
    <source>
        <dbReference type="ARBA" id="ARBA00022679"/>
    </source>
</evidence>
<feature type="binding site" evidence="12">
    <location>
        <position position="153"/>
    </location>
    <ligand>
        <name>Mg(2+)</name>
        <dbReference type="ChEBI" id="CHEBI:18420"/>
    </ligand>
</feature>
<evidence type="ECO:0000259" key="14">
    <source>
        <dbReference type="PROSITE" id="PS50011"/>
    </source>
</evidence>
<evidence type="ECO:0000256" key="10">
    <source>
        <dbReference type="PIRSR" id="PIRSR000615-1"/>
    </source>
</evidence>
<organism evidence="15 16">
    <name type="scientific">Geodia barretti</name>
    <name type="common">Barrett's horny sponge</name>
    <dbReference type="NCBI Taxonomy" id="519541"/>
    <lineage>
        <taxon>Eukaryota</taxon>
        <taxon>Metazoa</taxon>
        <taxon>Porifera</taxon>
        <taxon>Demospongiae</taxon>
        <taxon>Heteroscleromorpha</taxon>
        <taxon>Tetractinellida</taxon>
        <taxon>Astrophorina</taxon>
        <taxon>Geodiidae</taxon>
        <taxon>Geodia</taxon>
    </lineage>
</organism>
<keyword evidence="16" id="KW-1185">Reference proteome</keyword>
<feature type="domain" description="Protein kinase" evidence="14">
    <location>
        <begin position="6"/>
        <end position="273"/>
    </location>
</feature>
<evidence type="ECO:0000256" key="7">
    <source>
        <dbReference type="ARBA" id="ARBA00023136"/>
    </source>
</evidence>
<dbReference type="Gene3D" id="3.30.200.20">
    <property type="entry name" value="Phosphorylase Kinase, domain 1"/>
    <property type="match status" value="1"/>
</dbReference>
<evidence type="ECO:0000256" key="12">
    <source>
        <dbReference type="PIRSR" id="PIRSR000615-3"/>
    </source>
</evidence>
<sequence>MLCSSHRIISHLGSGEFGSVSEAEWRNGRKQLTVAVKILTDSANTVKFLQEAAIMAQFRHPNILTLHGVVSTGHPKMIVMELMHNGNLKDFVTKTETRVNPGEMVPDYVPHQLLNFSKEVALGLHYLSCRGFVHRDLAARNILVSNMTCKISDFGMSRDLADEDIYVSHGGVIPIRWTAPEAISQKKYSTASDVWSYGCVLYEIWSLGHKPFESITVQQILQVVDLGHRPPPPPGCPKSIYQLMIDAWHPGVSSRPQPRDVLKGLLGNVEQVLAIPPEDVPADSQAAALGAPLDRASHLYQDLQNTYM</sequence>
<evidence type="ECO:0000256" key="13">
    <source>
        <dbReference type="PROSITE-ProRule" id="PRU10141"/>
    </source>
</evidence>
<dbReference type="PIRSF" id="PIRSF000615">
    <property type="entry name" value="TyrPK_CSF1-R"/>
    <property type="match status" value="1"/>
</dbReference>
<dbReference type="PROSITE" id="PS50011">
    <property type="entry name" value="PROTEIN_KINASE_DOM"/>
    <property type="match status" value="1"/>
</dbReference>
<dbReference type="EMBL" id="CASHTH010004440">
    <property type="protein sequence ID" value="CAI8057361.1"/>
    <property type="molecule type" value="Genomic_DNA"/>
</dbReference>